<evidence type="ECO:0000313" key="8">
    <source>
        <dbReference type="EMBL" id="SEG18320.1"/>
    </source>
</evidence>
<dbReference type="AlphaFoldDB" id="A0A1H5Y3Z3"/>
<dbReference type="OrthoDB" id="9801955at2"/>
<feature type="transmembrane region" description="Helical" evidence="7">
    <location>
        <begin position="6"/>
        <end position="36"/>
    </location>
</feature>
<dbReference type="CDD" id="cd07984">
    <property type="entry name" value="LPLAT_LABLAT-like"/>
    <property type="match status" value="1"/>
</dbReference>
<evidence type="ECO:0000256" key="3">
    <source>
        <dbReference type="ARBA" id="ARBA00022519"/>
    </source>
</evidence>
<dbReference type="Pfam" id="PF03279">
    <property type="entry name" value="Lip_A_acyltrans"/>
    <property type="match status" value="1"/>
</dbReference>
<dbReference type="Proteomes" id="UP000236731">
    <property type="component" value="Unassembled WGS sequence"/>
</dbReference>
<dbReference type="InterPro" id="IPR004960">
    <property type="entry name" value="LipA_acyltrans"/>
</dbReference>
<gene>
    <name evidence="8" type="ORF">SAMN05421877_105216</name>
</gene>
<dbReference type="PANTHER" id="PTHR30606:SF10">
    <property type="entry name" value="PHOSPHATIDYLINOSITOL MANNOSIDE ACYLTRANSFERASE"/>
    <property type="match status" value="1"/>
</dbReference>
<evidence type="ECO:0000256" key="5">
    <source>
        <dbReference type="ARBA" id="ARBA00023136"/>
    </source>
</evidence>
<keyword evidence="9" id="KW-1185">Reference proteome</keyword>
<accession>A0A1H5Y3Z3</accession>
<keyword evidence="2" id="KW-1003">Cell membrane</keyword>
<evidence type="ECO:0000256" key="4">
    <source>
        <dbReference type="ARBA" id="ARBA00022679"/>
    </source>
</evidence>
<reference evidence="9" key="1">
    <citation type="submission" date="2016-10" db="EMBL/GenBank/DDBJ databases">
        <authorList>
            <person name="Varghese N."/>
            <person name="Submissions S."/>
        </authorList>
    </citation>
    <scope>NUCLEOTIDE SEQUENCE [LARGE SCALE GENOMIC DNA]</scope>
    <source>
        <strain evidence="9">DSM 22361</strain>
    </source>
</reference>
<dbReference type="PIRSF" id="PIRSF026649">
    <property type="entry name" value="MsbB"/>
    <property type="match status" value="1"/>
</dbReference>
<evidence type="ECO:0000313" key="9">
    <source>
        <dbReference type="Proteomes" id="UP000236731"/>
    </source>
</evidence>
<keyword evidence="6" id="KW-0012">Acyltransferase</keyword>
<keyword evidence="5 7" id="KW-0472">Membrane</keyword>
<evidence type="ECO:0000256" key="2">
    <source>
        <dbReference type="ARBA" id="ARBA00022475"/>
    </source>
</evidence>
<keyword evidence="7" id="KW-1133">Transmembrane helix</keyword>
<proteinExistence type="predicted"/>
<name>A0A1H5Y3Z3_9SPHI</name>
<dbReference type="GO" id="GO:0005886">
    <property type="term" value="C:plasma membrane"/>
    <property type="evidence" value="ECO:0007669"/>
    <property type="project" value="UniProtKB-SubCell"/>
</dbReference>
<dbReference type="GO" id="GO:0009247">
    <property type="term" value="P:glycolipid biosynthetic process"/>
    <property type="evidence" value="ECO:0007669"/>
    <property type="project" value="UniProtKB-ARBA"/>
</dbReference>
<organism evidence="8 9">
    <name type="scientific">Sphingobacterium lactis</name>
    <dbReference type="NCBI Taxonomy" id="797291"/>
    <lineage>
        <taxon>Bacteria</taxon>
        <taxon>Pseudomonadati</taxon>
        <taxon>Bacteroidota</taxon>
        <taxon>Sphingobacteriia</taxon>
        <taxon>Sphingobacteriales</taxon>
        <taxon>Sphingobacteriaceae</taxon>
        <taxon>Sphingobacterium</taxon>
    </lineage>
</organism>
<dbReference type="GO" id="GO:0016746">
    <property type="term" value="F:acyltransferase activity"/>
    <property type="evidence" value="ECO:0007669"/>
    <property type="project" value="UniProtKB-KW"/>
</dbReference>
<keyword evidence="7" id="KW-0812">Transmembrane</keyword>
<evidence type="ECO:0000256" key="1">
    <source>
        <dbReference type="ARBA" id="ARBA00004533"/>
    </source>
</evidence>
<dbReference type="EMBL" id="FNUT01000005">
    <property type="protein sequence ID" value="SEG18320.1"/>
    <property type="molecule type" value="Genomic_DNA"/>
</dbReference>
<keyword evidence="4 8" id="KW-0808">Transferase</keyword>
<comment type="subcellular location">
    <subcellularLocation>
        <location evidence="1">Cell inner membrane</location>
    </subcellularLocation>
</comment>
<evidence type="ECO:0000256" key="7">
    <source>
        <dbReference type="SAM" id="Phobius"/>
    </source>
</evidence>
<evidence type="ECO:0000256" key="6">
    <source>
        <dbReference type="ARBA" id="ARBA00023315"/>
    </source>
</evidence>
<keyword evidence="3" id="KW-0997">Cell inner membrane</keyword>
<protein>
    <submittedName>
        <fullName evidence="8">KDO2-lipid IV(A) lauroyltransferase</fullName>
    </submittedName>
</protein>
<dbReference type="PANTHER" id="PTHR30606">
    <property type="entry name" value="LIPID A BIOSYNTHESIS LAUROYL ACYLTRANSFERASE"/>
    <property type="match status" value="1"/>
</dbReference>
<sequence>MKEKLVYGLLYLISLLPFWCLYLLSDFLFFLIYYVIGYRKKVVFDNLRKSFPEKSEAEIKDIAYKFYRYFPDLLVESVKMASISKDEVIKRIELINPEEVYQYTEQGKGVIGVTSHYGNWELGIHRISIMMDVPELIIYKPLNNKIFNEVHNTIRTRFGATMVPMKQILRHIIKLKNEPHISMFVADQTPTYQDSDYFMEFLNQEALVYTGTERIARLTKFPVVFCEIRRKKKRGYYSCRFTTLVENPDDFPEHEITHIHNRFTEQVIREEPQYWLWSHRRWKRKRRN</sequence>
<dbReference type="RefSeq" id="WP_103906120.1">
    <property type="nucleotide sequence ID" value="NZ_CP049246.1"/>
</dbReference>